<feature type="transmembrane region" description="Helical" evidence="8">
    <location>
        <begin position="348"/>
        <end position="366"/>
    </location>
</feature>
<dbReference type="PIRSF" id="PIRSF004925">
    <property type="entry name" value="HcaT"/>
    <property type="match status" value="1"/>
</dbReference>
<dbReference type="Gene3D" id="1.20.1250.20">
    <property type="entry name" value="MFS general substrate transporter like domains"/>
    <property type="match status" value="2"/>
</dbReference>
<reference evidence="10 11" key="1">
    <citation type="submission" date="2017-08" db="EMBL/GenBank/DDBJ databases">
        <title>Infants hospitalized years apart are colonized by the same room-sourced microbial strains.</title>
        <authorList>
            <person name="Brooks B."/>
            <person name="Olm M.R."/>
            <person name="Firek B.A."/>
            <person name="Baker R."/>
            <person name="Thomas B.C."/>
            <person name="Morowitz M.J."/>
            <person name="Banfield J.F."/>
        </authorList>
    </citation>
    <scope>NUCLEOTIDE SEQUENCE [LARGE SCALE GENOMIC DNA]</scope>
    <source>
        <strain evidence="10">S2_003_000_R2_4</strain>
    </source>
</reference>
<keyword evidence="5 8" id="KW-0812">Transmembrane</keyword>
<feature type="domain" description="Major facilitator superfamily associated" evidence="9">
    <location>
        <begin position="18"/>
        <end position="371"/>
    </location>
</feature>
<dbReference type="SUPFAM" id="SSF103473">
    <property type="entry name" value="MFS general substrate transporter"/>
    <property type="match status" value="1"/>
</dbReference>
<evidence type="ECO:0000259" key="9">
    <source>
        <dbReference type="Pfam" id="PF12832"/>
    </source>
</evidence>
<gene>
    <name evidence="10" type="ORF">DI526_14235</name>
</gene>
<evidence type="ECO:0000313" key="10">
    <source>
        <dbReference type="EMBL" id="PZR33148.1"/>
    </source>
</evidence>
<feature type="transmembrane region" description="Helical" evidence="8">
    <location>
        <begin position="372"/>
        <end position="392"/>
    </location>
</feature>
<dbReference type="InterPro" id="IPR026032">
    <property type="entry name" value="HcaT-like"/>
</dbReference>
<feature type="transmembrane region" description="Helical" evidence="8">
    <location>
        <begin position="218"/>
        <end position="239"/>
    </location>
</feature>
<feature type="transmembrane region" description="Helical" evidence="8">
    <location>
        <begin position="307"/>
        <end position="327"/>
    </location>
</feature>
<dbReference type="InterPro" id="IPR024989">
    <property type="entry name" value="MFS_assoc_dom"/>
</dbReference>
<dbReference type="Proteomes" id="UP000249393">
    <property type="component" value="Unassembled WGS sequence"/>
</dbReference>
<dbReference type="EMBL" id="QFQZ01000046">
    <property type="protein sequence ID" value="PZR33148.1"/>
    <property type="molecule type" value="Genomic_DNA"/>
</dbReference>
<evidence type="ECO:0000256" key="4">
    <source>
        <dbReference type="ARBA" id="ARBA00022519"/>
    </source>
</evidence>
<dbReference type="GO" id="GO:0030395">
    <property type="term" value="F:lactose binding"/>
    <property type="evidence" value="ECO:0007669"/>
    <property type="project" value="TreeGrafter"/>
</dbReference>
<dbReference type="PANTHER" id="PTHR23522">
    <property type="entry name" value="BLL5896 PROTEIN"/>
    <property type="match status" value="1"/>
</dbReference>
<dbReference type="PANTHER" id="PTHR23522:SF10">
    <property type="entry name" value="3-PHENYLPROPIONIC ACID TRANSPORTER-RELATED"/>
    <property type="match status" value="1"/>
</dbReference>
<evidence type="ECO:0000256" key="2">
    <source>
        <dbReference type="ARBA" id="ARBA00022448"/>
    </source>
</evidence>
<keyword evidence="7 8" id="KW-0472">Membrane</keyword>
<keyword evidence="3" id="KW-1003">Cell membrane</keyword>
<sequence length="405" mass="42914">MTAGADNQAEGRGLPTLVRLCLFYASLFLVSGVSLPYAGTFLRDRGMSGGAIGLILAVPLLLKPFTGATLAVWADGFKLRRTPMVLLLIGAGLGYAGLLVGKSLFWLILAWFVGQTLMSTVSPLIDVITLRRARIEGFNYGLARGTGSSAFIAANLLMGVILTFAAPTVIAAWIVAACFLGALAAAWLVPPEHVHAEGAKPGKAERWKGLGDLMRNRTFVLAVVTAGLIQGAHAFYYGFSAILWRKQGIPEPMIGVLWGVGVAAEVGFMFFLEPLRRRWGPERFLILGALAAVIRWTAYAFEPPLWALFPLQALHALTFAASFLASLRLIEKLAPPAAASPAQAINSALSSGFTLGIATLAAGPLFDALGPFGYLATAGMAGLGLVGAIVLARHSRSLSHDRLRF</sequence>
<dbReference type="NCBIfam" id="NF037955">
    <property type="entry name" value="mfs"/>
    <property type="match status" value="1"/>
</dbReference>
<proteinExistence type="predicted"/>
<feature type="transmembrane region" description="Helical" evidence="8">
    <location>
        <begin position="170"/>
        <end position="190"/>
    </location>
</feature>
<dbReference type="Pfam" id="PF12832">
    <property type="entry name" value="MFS_1_like"/>
    <property type="match status" value="1"/>
</dbReference>
<organism evidence="10 11">
    <name type="scientific">Caulobacter segnis</name>
    <dbReference type="NCBI Taxonomy" id="88688"/>
    <lineage>
        <taxon>Bacteria</taxon>
        <taxon>Pseudomonadati</taxon>
        <taxon>Pseudomonadota</taxon>
        <taxon>Alphaproteobacteria</taxon>
        <taxon>Caulobacterales</taxon>
        <taxon>Caulobacteraceae</taxon>
        <taxon>Caulobacter</taxon>
    </lineage>
</organism>
<dbReference type="RefSeq" id="WP_304279226.1">
    <property type="nucleotide sequence ID" value="NZ_QFQZ01000046.1"/>
</dbReference>
<evidence type="ECO:0000256" key="3">
    <source>
        <dbReference type="ARBA" id="ARBA00022475"/>
    </source>
</evidence>
<evidence type="ECO:0000256" key="5">
    <source>
        <dbReference type="ARBA" id="ARBA00022692"/>
    </source>
</evidence>
<evidence type="ECO:0000256" key="6">
    <source>
        <dbReference type="ARBA" id="ARBA00022989"/>
    </source>
</evidence>
<dbReference type="GO" id="GO:0015528">
    <property type="term" value="F:lactose:proton symporter activity"/>
    <property type="evidence" value="ECO:0007669"/>
    <property type="project" value="TreeGrafter"/>
</dbReference>
<keyword evidence="2" id="KW-0813">Transport</keyword>
<comment type="subcellular location">
    <subcellularLocation>
        <location evidence="1">Cell inner membrane</location>
        <topology evidence="1">Multi-pass membrane protein</topology>
    </subcellularLocation>
</comment>
<comment type="caution">
    <text evidence="10">The sequence shown here is derived from an EMBL/GenBank/DDBJ whole genome shotgun (WGS) entry which is preliminary data.</text>
</comment>
<name>A0A2W5WHG3_9CAUL</name>
<dbReference type="AlphaFoldDB" id="A0A2W5WHG3"/>
<accession>A0A2W5WHG3</accession>
<protein>
    <submittedName>
        <fullName evidence="10">MFS transporter</fullName>
    </submittedName>
</protein>
<evidence type="ECO:0000313" key="11">
    <source>
        <dbReference type="Proteomes" id="UP000249393"/>
    </source>
</evidence>
<evidence type="ECO:0000256" key="8">
    <source>
        <dbReference type="SAM" id="Phobius"/>
    </source>
</evidence>
<evidence type="ECO:0000256" key="7">
    <source>
        <dbReference type="ARBA" id="ARBA00023136"/>
    </source>
</evidence>
<dbReference type="InterPro" id="IPR036259">
    <property type="entry name" value="MFS_trans_sf"/>
</dbReference>
<dbReference type="GO" id="GO:0005886">
    <property type="term" value="C:plasma membrane"/>
    <property type="evidence" value="ECO:0007669"/>
    <property type="project" value="UniProtKB-SubCell"/>
</dbReference>
<keyword evidence="6 8" id="KW-1133">Transmembrane helix</keyword>
<feature type="transmembrane region" description="Helical" evidence="8">
    <location>
        <begin position="51"/>
        <end position="73"/>
    </location>
</feature>
<feature type="transmembrane region" description="Helical" evidence="8">
    <location>
        <begin position="85"/>
        <end position="101"/>
    </location>
</feature>
<feature type="transmembrane region" description="Helical" evidence="8">
    <location>
        <begin position="142"/>
        <end position="164"/>
    </location>
</feature>
<evidence type="ECO:0000256" key="1">
    <source>
        <dbReference type="ARBA" id="ARBA00004429"/>
    </source>
</evidence>
<feature type="transmembrane region" description="Helical" evidence="8">
    <location>
        <begin position="254"/>
        <end position="272"/>
    </location>
</feature>
<keyword evidence="4" id="KW-0997">Cell inner membrane</keyword>
<feature type="transmembrane region" description="Helical" evidence="8">
    <location>
        <begin position="21"/>
        <end position="39"/>
    </location>
</feature>